<sequence>MRVLMILLLLPVPLLAGISGCDDLAAIPETPQVDFSLEIQPIFDDNCVVCHGGPNPIADMNLELGYEQLVSIPSFQIPGLNRIEPNLPSMSYLFFKINCSNQLSGDRMPRDADPLNVFDQALIRDWINQMIIFSDGFEE</sequence>
<evidence type="ECO:0000313" key="2">
    <source>
        <dbReference type="EMBL" id="MFC3195737.1"/>
    </source>
</evidence>
<reference evidence="3" key="1">
    <citation type="journal article" date="2019" name="Int. J. Syst. Evol. Microbiol.">
        <title>The Global Catalogue of Microorganisms (GCM) 10K type strain sequencing project: providing services to taxonomists for standard genome sequencing and annotation.</title>
        <authorList>
            <consortium name="The Broad Institute Genomics Platform"/>
            <consortium name="The Broad Institute Genome Sequencing Center for Infectious Disease"/>
            <person name="Wu L."/>
            <person name="Ma J."/>
        </authorList>
    </citation>
    <scope>NUCLEOTIDE SEQUENCE [LARGE SCALE GENOMIC DNA]</scope>
    <source>
        <strain evidence="3">KCTC 42953</strain>
    </source>
</reference>
<organism evidence="2 3">
    <name type="scientific">Marinicella sediminis</name>
    <dbReference type="NCBI Taxonomy" id="1792834"/>
    <lineage>
        <taxon>Bacteria</taxon>
        <taxon>Pseudomonadati</taxon>
        <taxon>Pseudomonadota</taxon>
        <taxon>Gammaproteobacteria</taxon>
        <taxon>Lysobacterales</taxon>
        <taxon>Marinicellaceae</taxon>
        <taxon>Marinicella</taxon>
    </lineage>
</organism>
<keyword evidence="1" id="KW-0732">Signal</keyword>
<feature type="signal peptide" evidence="1">
    <location>
        <begin position="1"/>
        <end position="16"/>
    </location>
</feature>
<dbReference type="PROSITE" id="PS51257">
    <property type="entry name" value="PROKAR_LIPOPROTEIN"/>
    <property type="match status" value="1"/>
</dbReference>
<dbReference type="Proteomes" id="UP001595533">
    <property type="component" value="Unassembled WGS sequence"/>
</dbReference>
<feature type="chain" id="PRO_5046673300" description="Cytochrome C Planctomycete-type domain-containing protein" evidence="1">
    <location>
        <begin position="17"/>
        <end position="139"/>
    </location>
</feature>
<keyword evidence="3" id="KW-1185">Reference proteome</keyword>
<accession>A0ABV7JEV2</accession>
<comment type="caution">
    <text evidence="2">The sequence shown here is derived from an EMBL/GenBank/DDBJ whole genome shotgun (WGS) entry which is preliminary data.</text>
</comment>
<name>A0ABV7JEV2_9GAMM</name>
<evidence type="ECO:0008006" key="4">
    <source>
        <dbReference type="Google" id="ProtNLM"/>
    </source>
</evidence>
<gene>
    <name evidence="2" type="ORF">ACFODZ_15890</name>
</gene>
<dbReference type="RefSeq" id="WP_077412521.1">
    <property type="nucleotide sequence ID" value="NZ_JBHRTS010000010.1"/>
</dbReference>
<proteinExistence type="predicted"/>
<protein>
    <recommendedName>
        <fullName evidence="4">Cytochrome C Planctomycete-type domain-containing protein</fullName>
    </recommendedName>
</protein>
<evidence type="ECO:0000313" key="3">
    <source>
        <dbReference type="Proteomes" id="UP001595533"/>
    </source>
</evidence>
<evidence type="ECO:0000256" key="1">
    <source>
        <dbReference type="SAM" id="SignalP"/>
    </source>
</evidence>
<dbReference type="EMBL" id="JBHRTS010000010">
    <property type="protein sequence ID" value="MFC3195737.1"/>
    <property type="molecule type" value="Genomic_DNA"/>
</dbReference>